<dbReference type="Proteomes" id="UP000712673">
    <property type="component" value="Unassembled WGS sequence"/>
</dbReference>
<keyword evidence="2" id="KW-0489">Methyltransferase</keyword>
<gene>
    <name evidence="2" type="ORF">FJZ47_18790</name>
</gene>
<dbReference type="InterPro" id="IPR013216">
    <property type="entry name" value="Methyltransf_11"/>
</dbReference>
<keyword evidence="2" id="KW-0808">Transferase</keyword>
<name>A0A937W376_UNCTE</name>
<evidence type="ECO:0000313" key="2">
    <source>
        <dbReference type="EMBL" id="MBM3225827.1"/>
    </source>
</evidence>
<dbReference type="SUPFAM" id="SSF53335">
    <property type="entry name" value="S-adenosyl-L-methionine-dependent methyltransferases"/>
    <property type="match status" value="1"/>
</dbReference>
<evidence type="ECO:0000313" key="3">
    <source>
        <dbReference type="Proteomes" id="UP000712673"/>
    </source>
</evidence>
<dbReference type="GO" id="GO:0008757">
    <property type="term" value="F:S-adenosylmethionine-dependent methyltransferase activity"/>
    <property type="evidence" value="ECO:0007669"/>
    <property type="project" value="InterPro"/>
</dbReference>
<dbReference type="AlphaFoldDB" id="A0A937W376"/>
<sequence>MDRYYIEAFLARCADDIAGHVLEIADATYTRRFGGERVLQSDVLHIDPQHPGATITADLTCADQLPSATFDCLIVTQTLQFIYDVRAALRTLYRMLKPGGVLLATCHGISQIARWDMDHWGEYWRFTSLSAHRLVTEVFPASHTRVQAHGNVLAATAFLQGLVSTELQQAELDYHDPDYEVLITIRAVKPRA</sequence>
<dbReference type="InterPro" id="IPR029063">
    <property type="entry name" value="SAM-dependent_MTases_sf"/>
</dbReference>
<comment type="caution">
    <text evidence="2">The sequence shown here is derived from an EMBL/GenBank/DDBJ whole genome shotgun (WGS) entry which is preliminary data.</text>
</comment>
<dbReference type="GO" id="GO:0032259">
    <property type="term" value="P:methylation"/>
    <property type="evidence" value="ECO:0007669"/>
    <property type="project" value="UniProtKB-KW"/>
</dbReference>
<dbReference type="CDD" id="cd02440">
    <property type="entry name" value="AdoMet_MTases"/>
    <property type="match status" value="1"/>
</dbReference>
<accession>A0A937W376</accession>
<reference evidence="2" key="1">
    <citation type="submission" date="2019-03" db="EMBL/GenBank/DDBJ databases">
        <title>Lake Tanganyika Metagenome-Assembled Genomes (MAGs).</title>
        <authorList>
            <person name="Tran P."/>
        </authorList>
    </citation>
    <scope>NUCLEOTIDE SEQUENCE</scope>
    <source>
        <strain evidence="2">K_DeepCast_65m_m2_066</strain>
    </source>
</reference>
<dbReference type="EMBL" id="VGLS01000697">
    <property type="protein sequence ID" value="MBM3225827.1"/>
    <property type="molecule type" value="Genomic_DNA"/>
</dbReference>
<feature type="domain" description="Methyltransferase type 11" evidence="1">
    <location>
        <begin position="55"/>
        <end position="103"/>
    </location>
</feature>
<organism evidence="2 3">
    <name type="scientific">Tectimicrobiota bacterium</name>
    <dbReference type="NCBI Taxonomy" id="2528274"/>
    <lineage>
        <taxon>Bacteria</taxon>
        <taxon>Pseudomonadati</taxon>
        <taxon>Nitrospinota/Tectimicrobiota group</taxon>
        <taxon>Candidatus Tectimicrobiota</taxon>
    </lineage>
</organism>
<protein>
    <submittedName>
        <fullName evidence="2">Class I SAM-dependent methyltransferase</fullName>
    </submittedName>
</protein>
<evidence type="ECO:0000259" key="1">
    <source>
        <dbReference type="Pfam" id="PF08241"/>
    </source>
</evidence>
<dbReference type="Pfam" id="PF08241">
    <property type="entry name" value="Methyltransf_11"/>
    <property type="match status" value="1"/>
</dbReference>
<dbReference type="Gene3D" id="3.40.50.150">
    <property type="entry name" value="Vaccinia Virus protein VP39"/>
    <property type="match status" value="1"/>
</dbReference>
<proteinExistence type="predicted"/>